<evidence type="ECO:0000313" key="3">
    <source>
        <dbReference type="Proteomes" id="UP000037460"/>
    </source>
</evidence>
<sequence>MTDPSGVAALLEGLGLAEHIDTFVEEEITDIALLESMGPEMLASNLAELRIDAAGIERISAALFKQDHAPTPEATGSAPKVPAPSPSPSVDVVPGDVTQEEIDAVDAEARWLLNPLSMLDLSDTKDQLLKMMAAGVDYQKRGQFANARATYTRAIAMEAPNQRMLAALYYNRSACQRELGQLGLSLRDAQKAAELDPTMVKAHWRVADVALILKDHEAANEAIVAGLAQSPRCQPLLMLKLQLKL</sequence>
<dbReference type="EMBL" id="JWZX01002467">
    <property type="protein sequence ID" value="KOO29079.1"/>
    <property type="molecule type" value="Genomic_DNA"/>
</dbReference>
<dbReference type="GO" id="GO:0051879">
    <property type="term" value="F:Hsp90 protein binding"/>
    <property type="evidence" value="ECO:0007669"/>
    <property type="project" value="TreeGrafter"/>
</dbReference>
<organism evidence="2 3">
    <name type="scientific">Chrysochromulina tobinii</name>
    <dbReference type="NCBI Taxonomy" id="1460289"/>
    <lineage>
        <taxon>Eukaryota</taxon>
        <taxon>Haptista</taxon>
        <taxon>Haptophyta</taxon>
        <taxon>Prymnesiophyceae</taxon>
        <taxon>Prymnesiales</taxon>
        <taxon>Chrysochromulinaceae</taxon>
        <taxon>Chrysochromulina</taxon>
    </lineage>
</organism>
<dbReference type="InterPro" id="IPR013761">
    <property type="entry name" value="SAM/pointed_sf"/>
</dbReference>
<proteinExistence type="predicted"/>
<feature type="region of interest" description="Disordered" evidence="1">
    <location>
        <begin position="69"/>
        <end position="93"/>
    </location>
</feature>
<dbReference type="AlphaFoldDB" id="A0A0M0JR55"/>
<dbReference type="InterPro" id="IPR011990">
    <property type="entry name" value="TPR-like_helical_dom_sf"/>
</dbReference>
<dbReference type="PANTHER" id="PTHR46035:SF1">
    <property type="entry name" value="TETRATRICOPEPTIDE REPEAT PROTEIN 4"/>
    <property type="match status" value="1"/>
</dbReference>
<dbReference type="GO" id="GO:0030544">
    <property type="term" value="F:Hsp70 protein binding"/>
    <property type="evidence" value="ECO:0007669"/>
    <property type="project" value="TreeGrafter"/>
</dbReference>
<dbReference type="GO" id="GO:0005829">
    <property type="term" value="C:cytosol"/>
    <property type="evidence" value="ECO:0007669"/>
    <property type="project" value="TreeGrafter"/>
</dbReference>
<accession>A0A0M0JR55</accession>
<keyword evidence="3" id="KW-1185">Reference proteome</keyword>
<gene>
    <name evidence="2" type="ORF">Ctob_009089</name>
</gene>
<dbReference type="GO" id="GO:0006457">
    <property type="term" value="P:protein folding"/>
    <property type="evidence" value="ECO:0007669"/>
    <property type="project" value="TreeGrafter"/>
</dbReference>
<dbReference type="CDD" id="cd09487">
    <property type="entry name" value="SAM_superfamily"/>
    <property type="match status" value="1"/>
</dbReference>
<name>A0A0M0JR55_9EUKA</name>
<evidence type="ECO:0000313" key="2">
    <source>
        <dbReference type="EMBL" id="KOO29079.1"/>
    </source>
</evidence>
<evidence type="ECO:0000256" key="1">
    <source>
        <dbReference type="SAM" id="MobiDB-lite"/>
    </source>
</evidence>
<dbReference type="SUPFAM" id="SSF47769">
    <property type="entry name" value="SAM/Pointed domain"/>
    <property type="match status" value="1"/>
</dbReference>
<dbReference type="SUPFAM" id="SSF48452">
    <property type="entry name" value="TPR-like"/>
    <property type="match status" value="1"/>
</dbReference>
<dbReference type="Gene3D" id="1.25.40.10">
    <property type="entry name" value="Tetratricopeptide repeat domain"/>
    <property type="match status" value="1"/>
</dbReference>
<reference evidence="3" key="1">
    <citation type="journal article" date="2015" name="PLoS Genet.">
        <title>Genome Sequence and Transcriptome Analyses of Chrysochromulina tobin: Metabolic Tools for Enhanced Algal Fitness in the Prominent Order Prymnesiales (Haptophyceae).</title>
        <authorList>
            <person name="Hovde B.T."/>
            <person name="Deodato C.R."/>
            <person name="Hunsperger H.M."/>
            <person name="Ryken S.A."/>
            <person name="Yost W."/>
            <person name="Jha R.K."/>
            <person name="Patterson J."/>
            <person name="Monnat R.J. Jr."/>
            <person name="Barlow S.B."/>
            <person name="Starkenburg S.R."/>
            <person name="Cattolico R.A."/>
        </authorList>
    </citation>
    <scope>NUCLEOTIDE SEQUENCE</scope>
    <source>
        <strain evidence="3">CCMP291</strain>
    </source>
</reference>
<dbReference type="OrthoDB" id="1724687at2759"/>
<comment type="caution">
    <text evidence="2">The sequence shown here is derived from an EMBL/GenBank/DDBJ whole genome shotgun (WGS) entry which is preliminary data.</text>
</comment>
<dbReference type="PANTHER" id="PTHR46035">
    <property type="entry name" value="TETRATRICOPEPTIDE REPEAT PROTEIN 4"/>
    <property type="match status" value="1"/>
</dbReference>
<dbReference type="GO" id="GO:0005634">
    <property type="term" value="C:nucleus"/>
    <property type="evidence" value="ECO:0007669"/>
    <property type="project" value="TreeGrafter"/>
</dbReference>
<dbReference type="Proteomes" id="UP000037460">
    <property type="component" value="Unassembled WGS sequence"/>
</dbReference>
<protein>
    <submittedName>
        <fullName evidence="2">Stress-inducible protein</fullName>
    </submittedName>
</protein>